<gene>
    <name evidence="5" type="ORF">SAMN06297468_3010</name>
</gene>
<sequence>MSDKSSGAHRKRSILSRIVRRIIIAIYHGKGWKLDGHLPRDLTKYVIAGAPHTSNWDFVFFTGATHEQGVQPNFMGKHTLFQGFMRNFMFDMGGISVDRTKPTDVVDQVAAEFARRDELALVIAVEGTRGSDGTWKSGFYRIAMAAGVPIVPAYADNDRNVVGFGPPLWPTGNYGEDLLKLAGWFRSKLPDYERFKVLEAQARGLIAQQGEIRDDN</sequence>
<dbReference type="PANTHER" id="PTHR10434">
    <property type="entry name" value="1-ACYL-SN-GLYCEROL-3-PHOSPHATE ACYLTRANSFERASE"/>
    <property type="match status" value="1"/>
</dbReference>
<feature type="domain" description="Phospholipid/glycerol acyltransferase" evidence="4">
    <location>
        <begin position="46"/>
        <end position="158"/>
    </location>
</feature>
<dbReference type="OrthoDB" id="9796839at2"/>
<dbReference type="GO" id="GO:0003841">
    <property type="term" value="F:1-acylglycerol-3-phosphate O-acyltransferase activity"/>
    <property type="evidence" value="ECO:0007669"/>
    <property type="project" value="TreeGrafter"/>
</dbReference>
<keyword evidence="2 5" id="KW-0808">Transferase</keyword>
<dbReference type="CDD" id="cd07988">
    <property type="entry name" value="LPLAT_ABO13168-like"/>
    <property type="match status" value="1"/>
</dbReference>
<dbReference type="AlphaFoldDB" id="A0A1Y6FQY6"/>
<evidence type="ECO:0000256" key="1">
    <source>
        <dbReference type="ARBA" id="ARBA00005189"/>
    </source>
</evidence>
<organism evidence="5 6">
    <name type="scientific">Altererythrobacter xiamenensis</name>
    <dbReference type="NCBI Taxonomy" id="1316679"/>
    <lineage>
        <taxon>Bacteria</taxon>
        <taxon>Pseudomonadati</taxon>
        <taxon>Pseudomonadota</taxon>
        <taxon>Alphaproteobacteria</taxon>
        <taxon>Sphingomonadales</taxon>
        <taxon>Erythrobacteraceae</taxon>
        <taxon>Altererythrobacter</taxon>
    </lineage>
</organism>
<reference evidence="6" key="1">
    <citation type="submission" date="2017-04" db="EMBL/GenBank/DDBJ databases">
        <authorList>
            <person name="Varghese N."/>
            <person name="Submissions S."/>
        </authorList>
    </citation>
    <scope>NUCLEOTIDE SEQUENCE [LARGE SCALE GENOMIC DNA]</scope>
</reference>
<protein>
    <submittedName>
        <fullName evidence="5">Acyltransferase</fullName>
    </submittedName>
</protein>
<evidence type="ECO:0000256" key="3">
    <source>
        <dbReference type="ARBA" id="ARBA00023315"/>
    </source>
</evidence>
<dbReference type="PANTHER" id="PTHR10434:SF9">
    <property type="entry name" value="PHOSPHOLIPID_GLYCEROL ACYLTRANSFERASE DOMAIN-CONTAINING PROTEIN"/>
    <property type="match status" value="1"/>
</dbReference>
<dbReference type="GO" id="GO:0006654">
    <property type="term" value="P:phosphatidic acid biosynthetic process"/>
    <property type="evidence" value="ECO:0007669"/>
    <property type="project" value="TreeGrafter"/>
</dbReference>
<accession>A0A1Y6FQY6</accession>
<evidence type="ECO:0000313" key="6">
    <source>
        <dbReference type="Proteomes" id="UP000194420"/>
    </source>
</evidence>
<dbReference type="InterPro" id="IPR002123">
    <property type="entry name" value="Plipid/glycerol_acylTrfase"/>
</dbReference>
<proteinExistence type="predicted"/>
<dbReference type="SMART" id="SM00563">
    <property type="entry name" value="PlsC"/>
    <property type="match status" value="1"/>
</dbReference>
<keyword evidence="3 5" id="KW-0012">Acyltransferase</keyword>
<dbReference type="Proteomes" id="UP000194420">
    <property type="component" value="Unassembled WGS sequence"/>
</dbReference>
<dbReference type="SUPFAM" id="SSF69593">
    <property type="entry name" value="Glycerol-3-phosphate (1)-acyltransferase"/>
    <property type="match status" value="1"/>
</dbReference>
<evidence type="ECO:0000259" key="4">
    <source>
        <dbReference type="SMART" id="SM00563"/>
    </source>
</evidence>
<name>A0A1Y6FQY6_9SPHN</name>
<dbReference type="EMBL" id="FXWG01000004">
    <property type="protein sequence ID" value="SMQ75861.1"/>
    <property type="molecule type" value="Genomic_DNA"/>
</dbReference>
<dbReference type="RefSeq" id="WP_086438893.1">
    <property type="nucleotide sequence ID" value="NZ_FXWG01000004.1"/>
</dbReference>
<keyword evidence="6" id="KW-1185">Reference proteome</keyword>
<evidence type="ECO:0000256" key="2">
    <source>
        <dbReference type="ARBA" id="ARBA00022679"/>
    </source>
</evidence>
<evidence type="ECO:0000313" key="5">
    <source>
        <dbReference type="EMBL" id="SMQ75861.1"/>
    </source>
</evidence>
<dbReference type="Pfam" id="PF01553">
    <property type="entry name" value="Acyltransferase"/>
    <property type="match status" value="1"/>
</dbReference>
<comment type="pathway">
    <text evidence="1">Lipid metabolism.</text>
</comment>